<feature type="chain" id="PRO_5003183701" evidence="1">
    <location>
        <begin position="26"/>
        <end position="50"/>
    </location>
</feature>
<dbReference type="AlphaFoldDB" id="E3ZUF7"/>
<comment type="caution">
    <text evidence="2">The sequence shown here is derived from an EMBL/GenBank/DDBJ whole genome shotgun (WGS) entry which is preliminary data.</text>
</comment>
<dbReference type="HOGENOM" id="CLU_3128893_0_0_9"/>
<keyword evidence="1" id="KW-0732">Signal</keyword>
<dbReference type="EMBL" id="ADXJ01001175">
    <property type="protein sequence ID" value="EFR98740.1"/>
    <property type="molecule type" value="Genomic_DNA"/>
</dbReference>
<evidence type="ECO:0000313" key="3">
    <source>
        <dbReference type="Proteomes" id="UP000004302"/>
    </source>
</evidence>
<accession>E3ZUF7</accession>
<proteinExistence type="predicted"/>
<evidence type="ECO:0000313" key="2">
    <source>
        <dbReference type="EMBL" id="EFR98740.1"/>
    </source>
</evidence>
<feature type="signal peptide" evidence="1">
    <location>
        <begin position="1"/>
        <end position="25"/>
    </location>
</feature>
<reference evidence="2 3" key="1">
    <citation type="journal article" date="2010" name="Microbiol. Resour. Announc.">
        <title>Comparative genomics of the bacterial genus Listeria: Genome evolution is characterized by limited gene acquisition and limited gene loss.</title>
        <authorList>
            <person name="den Bakker H.C."/>
            <person name="Cummings C.A."/>
            <person name="Ferreira V."/>
            <person name="Vatta P."/>
            <person name="Orsi R.H."/>
            <person name="Degoricija L."/>
            <person name="Barker M."/>
            <person name="Petrauskene O."/>
            <person name="Furtado M.R."/>
            <person name="Wiedmann M."/>
        </authorList>
    </citation>
    <scope>NUCLEOTIDE SEQUENCE [LARGE SCALE GENOMIC DNA]</scope>
    <source>
        <strain evidence="2 3">FSL N1-067</strain>
    </source>
</reference>
<dbReference type="Proteomes" id="UP000004302">
    <property type="component" value="Chromosome"/>
</dbReference>
<evidence type="ECO:0000256" key="1">
    <source>
        <dbReference type="SAM" id="SignalP"/>
    </source>
</evidence>
<organism evidence="2 3">
    <name type="scientific">Listeria seeligeri FSL N1-067</name>
    <dbReference type="NCBI Taxonomy" id="702453"/>
    <lineage>
        <taxon>Bacteria</taxon>
        <taxon>Bacillati</taxon>
        <taxon>Bacillota</taxon>
        <taxon>Bacilli</taxon>
        <taxon>Bacillales</taxon>
        <taxon>Listeriaceae</taxon>
        <taxon>Listeria</taxon>
    </lineage>
</organism>
<name>E3ZUF7_LISSE</name>
<feature type="non-terminal residue" evidence="2">
    <location>
        <position position="50"/>
    </location>
</feature>
<sequence>MKKSKIGALILGTALVVQAPFQVYAATTNTVSQDNVETAVPVTYMNNKAL</sequence>
<protein>
    <submittedName>
        <fullName evidence="2">Cell wall surface anchor family protein</fullName>
    </submittedName>
</protein>
<gene>
    <name evidence="2" type="ORF">NT03LS_3272</name>
</gene>